<dbReference type="PANTHER" id="PTHR40074:SF2">
    <property type="entry name" value="O-ACETYLTRANSFERASE WECH"/>
    <property type="match status" value="1"/>
</dbReference>
<evidence type="ECO:0000256" key="2">
    <source>
        <dbReference type="ARBA" id="ARBA00007400"/>
    </source>
</evidence>
<keyword evidence="4" id="KW-0812">Transmembrane</keyword>
<comment type="subcellular location">
    <subcellularLocation>
        <location evidence="1">Cell membrane</location>
        <topology evidence="1">Multi-pass membrane protein</topology>
    </subcellularLocation>
</comment>
<evidence type="ECO:0000313" key="8">
    <source>
        <dbReference type="Proteomes" id="UP001055104"/>
    </source>
</evidence>
<dbReference type="GO" id="GO:0016413">
    <property type="term" value="F:O-acetyltransferase activity"/>
    <property type="evidence" value="ECO:0007669"/>
    <property type="project" value="TreeGrafter"/>
</dbReference>
<keyword evidence="5" id="KW-1133">Transmembrane helix</keyword>
<evidence type="ECO:0000256" key="1">
    <source>
        <dbReference type="ARBA" id="ARBA00004651"/>
    </source>
</evidence>
<keyword evidence="6" id="KW-0472">Membrane</keyword>
<gene>
    <name evidence="7" type="ORF">CE91St7_26980</name>
</gene>
<evidence type="ECO:0000256" key="3">
    <source>
        <dbReference type="ARBA" id="ARBA00022475"/>
    </source>
</evidence>
<dbReference type="RefSeq" id="WP_022185768.1">
    <property type="nucleotide sequence ID" value="NZ_BQOA01000001.1"/>
</dbReference>
<proteinExistence type="inferred from homology"/>
<dbReference type="EMBL" id="BQOB01000001">
    <property type="protein sequence ID" value="GKH81814.1"/>
    <property type="molecule type" value="Genomic_DNA"/>
</dbReference>
<dbReference type="AlphaFoldDB" id="A0A9Q6RS85"/>
<dbReference type="GO" id="GO:0009246">
    <property type="term" value="P:enterobacterial common antigen biosynthetic process"/>
    <property type="evidence" value="ECO:0007669"/>
    <property type="project" value="TreeGrafter"/>
</dbReference>
<comment type="caution">
    <text evidence="7">The sequence shown here is derived from an EMBL/GenBank/DDBJ whole genome shotgun (WGS) entry which is preliminary data.</text>
</comment>
<keyword evidence="3" id="KW-1003">Cell membrane</keyword>
<name>A0A9Q6RS85_9BACT</name>
<dbReference type="PANTHER" id="PTHR40074">
    <property type="entry name" value="O-ACETYLTRANSFERASE WECH"/>
    <property type="match status" value="1"/>
</dbReference>
<evidence type="ECO:0000256" key="4">
    <source>
        <dbReference type="ARBA" id="ARBA00022692"/>
    </source>
</evidence>
<dbReference type="InterPro" id="IPR002656">
    <property type="entry name" value="Acyl_transf_3_dom"/>
</dbReference>
<dbReference type="KEGG" id="bdo:EL88_05050"/>
<evidence type="ECO:0000256" key="6">
    <source>
        <dbReference type="ARBA" id="ARBA00023136"/>
    </source>
</evidence>
<evidence type="ECO:0000256" key="5">
    <source>
        <dbReference type="ARBA" id="ARBA00022989"/>
    </source>
</evidence>
<reference evidence="7" key="1">
    <citation type="submission" date="2022-01" db="EMBL/GenBank/DDBJ databases">
        <title>Novel bile acid biosynthetic pathways are enriched in the microbiome of centenarians.</title>
        <authorList>
            <person name="Sato Y."/>
            <person name="Atarashi K."/>
            <person name="Plichta R.D."/>
            <person name="Arai Y."/>
            <person name="Sasajima S."/>
            <person name="Kearney M.S."/>
            <person name="Suda W."/>
            <person name="Takeshita K."/>
            <person name="Sasaki T."/>
            <person name="Okamoto S."/>
            <person name="Skelly N.A."/>
            <person name="Okamura Y."/>
            <person name="Vlamakis H."/>
            <person name="Li Y."/>
            <person name="Tanoue T."/>
            <person name="Takei H."/>
            <person name="Nittono H."/>
            <person name="Narushima S."/>
            <person name="Irie J."/>
            <person name="Itoh H."/>
            <person name="Moriya K."/>
            <person name="Sugiura Y."/>
            <person name="Suematsu M."/>
            <person name="Moritoki N."/>
            <person name="Shibata S."/>
            <person name="Littman R.D."/>
            <person name="Fischbach A.M."/>
            <person name="Uwamino Y."/>
            <person name="Inoue T."/>
            <person name="Honda A."/>
            <person name="Hattori M."/>
            <person name="Murai T."/>
            <person name="Xavier J.R."/>
            <person name="Hirose N."/>
            <person name="Honda K."/>
        </authorList>
    </citation>
    <scope>NUCLEOTIDE SEQUENCE</scope>
    <source>
        <strain evidence="7">CE91-St7</strain>
    </source>
</reference>
<evidence type="ECO:0000313" key="7">
    <source>
        <dbReference type="EMBL" id="GKH81814.1"/>
    </source>
</evidence>
<dbReference type="Proteomes" id="UP001055104">
    <property type="component" value="Unassembled WGS sequence"/>
</dbReference>
<dbReference type="Pfam" id="PF01757">
    <property type="entry name" value="Acyl_transf_3"/>
    <property type="match status" value="1"/>
</dbReference>
<accession>A0A9Q6RS85</accession>
<dbReference type="GO" id="GO:0005886">
    <property type="term" value="C:plasma membrane"/>
    <property type="evidence" value="ECO:0007669"/>
    <property type="project" value="UniProtKB-SubCell"/>
</dbReference>
<comment type="similarity">
    <text evidence="2">Belongs to the acyltransferase 3 family.</text>
</comment>
<protein>
    <submittedName>
        <fullName evidence="7">Uncharacterized protein</fullName>
    </submittedName>
</protein>
<organism evidence="7 8">
    <name type="scientific">Phocaeicola dorei</name>
    <dbReference type="NCBI Taxonomy" id="357276"/>
    <lineage>
        <taxon>Bacteria</taxon>
        <taxon>Pseudomonadati</taxon>
        <taxon>Bacteroidota</taxon>
        <taxon>Bacteroidia</taxon>
        <taxon>Bacteroidales</taxon>
        <taxon>Bacteroidaceae</taxon>
        <taxon>Phocaeicola</taxon>
    </lineage>
</organism>
<sequence length="350" mass="41046">MEKERLIWIDLLNIVSCAGVLLLHCTNEEVHHFSGMPSANWFIGLTTHSFFLWPVNVFFMISGFTLIRPSLLVNNIKMKGMKNFYSRRLKRLGIPLLVWNMLYMVKYLVTSYHQGEEIETIQELIEKFVLFDYNGFMWFFVPLIIIYLSFPFLAVFILNSNRSMLRLFLVMGLVLGCIPPLESSFTVKEGLSSIYLMGTRFLYFIVLGYYFGNFEITPKTRRKIYICSIVSMIVMFFGTVVLTLYIPEHSRYFINYTNIPCIIAAIGVFTFFRYHDWNKLLGQIRLVKSHLAYLSSLSLGIYLIQGAWFSVLNIFHVCEEHILLRFVVMYALCVVSVWAMKRMPWVRQLV</sequence>